<feature type="transmembrane region" description="Helical" evidence="5">
    <location>
        <begin position="140"/>
        <end position="158"/>
    </location>
</feature>
<dbReference type="PANTHER" id="PTHR43066">
    <property type="entry name" value="RHOMBOID-RELATED PROTEIN"/>
    <property type="match status" value="1"/>
</dbReference>
<evidence type="ECO:0000256" key="1">
    <source>
        <dbReference type="ARBA" id="ARBA00004141"/>
    </source>
</evidence>
<feature type="transmembrane region" description="Helical" evidence="5">
    <location>
        <begin position="73"/>
        <end position="102"/>
    </location>
</feature>
<keyword evidence="8" id="KW-1185">Reference proteome</keyword>
<evidence type="ECO:0000259" key="6">
    <source>
        <dbReference type="Pfam" id="PF01694"/>
    </source>
</evidence>
<dbReference type="GO" id="GO:0008233">
    <property type="term" value="F:peptidase activity"/>
    <property type="evidence" value="ECO:0007669"/>
    <property type="project" value="UniProtKB-KW"/>
</dbReference>
<protein>
    <submittedName>
        <fullName evidence="7">Rhomboid family intramembrane serine protease</fullName>
    </submittedName>
</protein>
<sequence>MIPIRDTQPNTQSPVICYGLIGLMFMVFLAQIRLDLAGDLRDWVGYWGMIPHEITGLWQEGIAKGNPAVWVAFLWRCFAILPALFLHKSYAQILGNLLFLFVFGQRLEREMGRWGFLGFYLLSGVMMGLVRVFLDPDVALPIIGANGAIAALLGAYVIRFPKAKIETVLPLLIVFIPMQLPVTFYLFWWFLQQFSYGIGSFDLQVNPLTPGYVLQQLLAIAWGMAIAYFWLNPQVSQKRALHQGKE</sequence>
<keyword evidence="3 5" id="KW-1133">Transmembrane helix</keyword>
<keyword evidence="2 5" id="KW-0812">Transmembrane</keyword>
<dbReference type="InterPro" id="IPR035952">
    <property type="entry name" value="Rhomboid-like_sf"/>
</dbReference>
<comment type="caution">
    <text evidence="7">The sequence shown here is derived from an EMBL/GenBank/DDBJ whole genome shotgun (WGS) entry which is preliminary data.</text>
</comment>
<name>A0ABT7ANK2_9CYAN</name>
<dbReference type="InterPro" id="IPR022764">
    <property type="entry name" value="Peptidase_S54_rhomboid_dom"/>
</dbReference>
<organism evidence="7 8">
    <name type="scientific">Roseofilum acuticapitatum BLCC-M154</name>
    <dbReference type="NCBI Taxonomy" id="3022444"/>
    <lineage>
        <taxon>Bacteria</taxon>
        <taxon>Bacillati</taxon>
        <taxon>Cyanobacteriota</taxon>
        <taxon>Cyanophyceae</taxon>
        <taxon>Desertifilales</taxon>
        <taxon>Desertifilaceae</taxon>
        <taxon>Roseofilum</taxon>
        <taxon>Roseofilum acuticapitatum</taxon>
    </lineage>
</organism>
<keyword evidence="4 5" id="KW-0472">Membrane</keyword>
<dbReference type="GO" id="GO:0006508">
    <property type="term" value="P:proteolysis"/>
    <property type="evidence" value="ECO:0007669"/>
    <property type="project" value="UniProtKB-KW"/>
</dbReference>
<evidence type="ECO:0000256" key="2">
    <source>
        <dbReference type="ARBA" id="ARBA00022692"/>
    </source>
</evidence>
<evidence type="ECO:0000313" key="8">
    <source>
        <dbReference type="Proteomes" id="UP001235303"/>
    </source>
</evidence>
<proteinExistence type="predicted"/>
<accession>A0ABT7ANK2</accession>
<keyword evidence="7" id="KW-0378">Hydrolase</keyword>
<feature type="transmembrane region" description="Helical" evidence="5">
    <location>
        <begin position="114"/>
        <end position="134"/>
    </location>
</feature>
<reference evidence="7 8" key="1">
    <citation type="submission" date="2023-01" db="EMBL/GenBank/DDBJ databases">
        <title>Novel diversity within Roseofilum (Cyanobacteria; Desertifilaceae) from marine benthic mats with descriptions of four novel species.</title>
        <authorList>
            <person name="Wang Y."/>
            <person name="Berthold D.E."/>
            <person name="Hu J."/>
            <person name="Lefler F.W."/>
            <person name="Laughinghouse H.D. IV."/>
        </authorList>
    </citation>
    <scope>NUCLEOTIDE SEQUENCE [LARGE SCALE GENOMIC DNA]</scope>
    <source>
        <strain evidence="7 8">BLCC-M154</strain>
    </source>
</reference>
<comment type="subcellular location">
    <subcellularLocation>
        <location evidence="1">Membrane</location>
        <topology evidence="1">Multi-pass membrane protein</topology>
    </subcellularLocation>
</comment>
<dbReference type="PANTHER" id="PTHR43066:SF11">
    <property type="entry name" value="PEPTIDASE S54 RHOMBOID DOMAIN-CONTAINING PROTEIN"/>
    <property type="match status" value="1"/>
</dbReference>
<dbReference type="Proteomes" id="UP001235303">
    <property type="component" value="Unassembled WGS sequence"/>
</dbReference>
<feature type="transmembrane region" description="Helical" evidence="5">
    <location>
        <begin position="15"/>
        <end position="34"/>
    </location>
</feature>
<dbReference type="SUPFAM" id="SSF144091">
    <property type="entry name" value="Rhomboid-like"/>
    <property type="match status" value="1"/>
</dbReference>
<evidence type="ECO:0000256" key="4">
    <source>
        <dbReference type="ARBA" id="ARBA00023136"/>
    </source>
</evidence>
<dbReference type="Gene3D" id="1.20.1540.10">
    <property type="entry name" value="Rhomboid-like"/>
    <property type="match status" value="1"/>
</dbReference>
<feature type="domain" description="Peptidase S54 rhomboid" evidence="6">
    <location>
        <begin position="75"/>
        <end position="194"/>
    </location>
</feature>
<evidence type="ECO:0000313" key="7">
    <source>
        <dbReference type="EMBL" id="MDJ1168470.1"/>
    </source>
</evidence>
<dbReference type="Pfam" id="PF01694">
    <property type="entry name" value="Rhomboid"/>
    <property type="match status" value="1"/>
</dbReference>
<feature type="transmembrane region" description="Helical" evidence="5">
    <location>
        <begin position="211"/>
        <end position="231"/>
    </location>
</feature>
<feature type="transmembrane region" description="Helical" evidence="5">
    <location>
        <begin position="170"/>
        <end position="191"/>
    </location>
</feature>
<dbReference type="RefSeq" id="WP_283752233.1">
    <property type="nucleotide sequence ID" value="NZ_JAQOSP010000021.1"/>
</dbReference>
<keyword evidence="7" id="KW-0645">Protease</keyword>
<gene>
    <name evidence="7" type="ORF">PMG71_03405</name>
</gene>
<evidence type="ECO:0000256" key="3">
    <source>
        <dbReference type="ARBA" id="ARBA00022989"/>
    </source>
</evidence>
<evidence type="ECO:0000256" key="5">
    <source>
        <dbReference type="SAM" id="Phobius"/>
    </source>
</evidence>
<dbReference type="EMBL" id="JAQOSP010000021">
    <property type="protein sequence ID" value="MDJ1168470.1"/>
    <property type="molecule type" value="Genomic_DNA"/>
</dbReference>